<feature type="compositionally biased region" description="Polar residues" evidence="1">
    <location>
        <begin position="49"/>
        <end position="58"/>
    </location>
</feature>
<sequence>MWAPARRRRRRGGRGRRRTRRWRRSSPPRRAASRGASRPSTTMTSSRTLQWTADTSGSEYAHDDAAPASQLSDRADRPLVSSSIFLM</sequence>
<name>A0A0A8YR16_ARUDO</name>
<protein>
    <submittedName>
        <fullName evidence="2">Uncharacterized protein</fullName>
    </submittedName>
</protein>
<evidence type="ECO:0000256" key="1">
    <source>
        <dbReference type="SAM" id="MobiDB-lite"/>
    </source>
</evidence>
<dbReference type="EMBL" id="GBRH01273063">
    <property type="protein sequence ID" value="JAD24832.1"/>
    <property type="molecule type" value="Transcribed_RNA"/>
</dbReference>
<evidence type="ECO:0000313" key="2">
    <source>
        <dbReference type="EMBL" id="JAD24832.1"/>
    </source>
</evidence>
<reference evidence="2" key="1">
    <citation type="submission" date="2014-09" db="EMBL/GenBank/DDBJ databases">
        <authorList>
            <person name="Magalhaes I.L.F."/>
            <person name="Oliveira U."/>
            <person name="Santos F.R."/>
            <person name="Vidigal T.H.D.A."/>
            <person name="Brescovit A.D."/>
            <person name="Santos A.J."/>
        </authorList>
    </citation>
    <scope>NUCLEOTIDE SEQUENCE</scope>
    <source>
        <tissue evidence="2">Shoot tissue taken approximately 20 cm above the soil surface</tissue>
    </source>
</reference>
<feature type="region of interest" description="Disordered" evidence="1">
    <location>
        <begin position="1"/>
        <end position="79"/>
    </location>
</feature>
<proteinExistence type="predicted"/>
<feature type="compositionally biased region" description="Low complexity" evidence="1">
    <location>
        <begin position="28"/>
        <end position="48"/>
    </location>
</feature>
<feature type="compositionally biased region" description="Basic residues" evidence="1">
    <location>
        <begin position="1"/>
        <end position="27"/>
    </location>
</feature>
<reference evidence="2" key="2">
    <citation type="journal article" date="2015" name="Data Brief">
        <title>Shoot transcriptome of the giant reed, Arundo donax.</title>
        <authorList>
            <person name="Barrero R.A."/>
            <person name="Guerrero F.D."/>
            <person name="Moolhuijzen P."/>
            <person name="Goolsby J.A."/>
            <person name="Tidwell J."/>
            <person name="Bellgard S.E."/>
            <person name="Bellgard M.I."/>
        </authorList>
    </citation>
    <scope>NUCLEOTIDE SEQUENCE</scope>
    <source>
        <tissue evidence="2">Shoot tissue taken approximately 20 cm above the soil surface</tissue>
    </source>
</reference>
<accession>A0A0A8YR16</accession>
<organism evidence="2">
    <name type="scientific">Arundo donax</name>
    <name type="common">Giant reed</name>
    <name type="synonym">Donax arundinaceus</name>
    <dbReference type="NCBI Taxonomy" id="35708"/>
    <lineage>
        <taxon>Eukaryota</taxon>
        <taxon>Viridiplantae</taxon>
        <taxon>Streptophyta</taxon>
        <taxon>Embryophyta</taxon>
        <taxon>Tracheophyta</taxon>
        <taxon>Spermatophyta</taxon>
        <taxon>Magnoliopsida</taxon>
        <taxon>Liliopsida</taxon>
        <taxon>Poales</taxon>
        <taxon>Poaceae</taxon>
        <taxon>PACMAD clade</taxon>
        <taxon>Arundinoideae</taxon>
        <taxon>Arundineae</taxon>
        <taxon>Arundo</taxon>
    </lineage>
</organism>
<dbReference type="AlphaFoldDB" id="A0A0A8YR16"/>